<dbReference type="EMBL" id="JAXAVX010000005">
    <property type="protein sequence ID" value="MDX8152344.1"/>
    <property type="molecule type" value="Genomic_DNA"/>
</dbReference>
<evidence type="ECO:0000256" key="3">
    <source>
        <dbReference type="ARBA" id="ARBA00022475"/>
    </source>
</evidence>
<feature type="transmembrane region" description="Helical" evidence="7">
    <location>
        <begin position="112"/>
        <end position="131"/>
    </location>
</feature>
<protein>
    <submittedName>
        <fullName evidence="9">TRIC cation channel family protein</fullName>
    </submittedName>
</protein>
<evidence type="ECO:0000256" key="2">
    <source>
        <dbReference type="ARBA" id="ARBA00008193"/>
    </source>
</evidence>
<feature type="transmembrane region" description="Helical" evidence="7">
    <location>
        <begin position="85"/>
        <end position="105"/>
    </location>
</feature>
<evidence type="ECO:0000256" key="1">
    <source>
        <dbReference type="ARBA" id="ARBA00004651"/>
    </source>
</evidence>
<proteinExistence type="inferred from homology"/>
<name>A0ABU4VMN4_9ACTN</name>
<feature type="transmembrane region" description="Helical" evidence="7">
    <location>
        <begin position="27"/>
        <end position="46"/>
    </location>
</feature>
<dbReference type="InterPro" id="IPR005115">
    <property type="entry name" value="Gly_transporter"/>
</dbReference>
<feature type="domain" description="Glycine transporter" evidence="8">
    <location>
        <begin position="113"/>
        <end position="186"/>
    </location>
</feature>
<comment type="subcellular location">
    <subcellularLocation>
        <location evidence="1">Cell membrane</location>
        <topology evidence="1">Multi-pass membrane protein</topology>
    </subcellularLocation>
</comment>
<dbReference type="PANTHER" id="PTHR30506:SF3">
    <property type="entry name" value="UPF0126 INNER MEMBRANE PROTEIN YADS-RELATED"/>
    <property type="match status" value="1"/>
</dbReference>
<dbReference type="PANTHER" id="PTHR30506">
    <property type="entry name" value="INNER MEMBRANE PROTEIN"/>
    <property type="match status" value="1"/>
</dbReference>
<organism evidence="9 10">
    <name type="scientific">Patulibacter brassicae</name>
    <dbReference type="NCBI Taxonomy" id="1705717"/>
    <lineage>
        <taxon>Bacteria</taxon>
        <taxon>Bacillati</taxon>
        <taxon>Actinomycetota</taxon>
        <taxon>Thermoleophilia</taxon>
        <taxon>Solirubrobacterales</taxon>
        <taxon>Patulibacteraceae</taxon>
        <taxon>Patulibacter</taxon>
    </lineage>
</organism>
<feature type="transmembrane region" description="Helical" evidence="7">
    <location>
        <begin position="192"/>
        <end position="211"/>
    </location>
</feature>
<keyword evidence="10" id="KW-1185">Reference proteome</keyword>
<evidence type="ECO:0000256" key="6">
    <source>
        <dbReference type="ARBA" id="ARBA00023136"/>
    </source>
</evidence>
<reference evidence="9 10" key="1">
    <citation type="submission" date="2023-11" db="EMBL/GenBank/DDBJ databases">
        <authorList>
            <person name="Xu M."/>
            <person name="Jiang T."/>
        </authorList>
    </citation>
    <scope>NUCLEOTIDE SEQUENCE [LARGE SCALE GENOMIC DNA]</scope>
    <source>
        <strain evidence="9 10">SD</strain>
    </source>
</reference>
<keyword evidence="6 7" id="KW-0472">Membrane</keyword>
<evidence type="ECO:0000313" key="9">
    <source>
        <dbReference type="EMBL" id="MDX8152344.1"/>
    </source>
</evidence>
<sequence>MVPTPPAALVLADRLSAALASSVTVPLGLDLAAVAAGAVFGALLALRRALDITGVLGLAIVGGLGGGVVRDVLLDQPPVALADAAYLPTAIGAGLAVALVGHALARVDRLLEVVDAFALGLFAIVGASKALDAGLGPVASATVGVVAATTGGIACDVLSGQRPHVLGPGPIYAWAAVAGSAAYVAVDELIGSVPFAVAAAMAATVVLRWLAIHRGLSTKPFAPAPPTGRRRAGR</sequence>
<evidence type="ECO:0000256" key="4">
    <source>
        <dbReference type="ARBA" id="ARBA00022692"/>
    </source>
</evidence>
<dbReference type="RefSeq" id="WP_319954498.1">
    <property type="nucleotide sequence ID" value="NZ_JAXAVX010000005.1"/>
</dbReference>
<comment type="similarity">
    <text evidence="2">Belongs to the UPF0126 family.</text>
</comment>
<feature type="transmembrane region" description="Helical" evidence="7">
    <location>
        <begin position="137"/>
        <end position="158"/>
    </location>
</feature>
<evidence type="ECO:0000259" key="8">
    <source>
        <dbReference type="Pfam" id="PF03458"/>
    </source>
</evidence>
<keyword evidence="5 7" id="KW-1133">Transmembrane helix</keyword>
<comment type="caution">
    <text evidence="9">The sequence shown here is derived from an EMBL/GenBank/DDBJ whole genome shotgun (WGS) entry which is preliminary data.</text>
</comment>
<keyword evidence="4 7" id="KW-0812">Transmembrane</keyword>
<evidence type="ECO:0000313" key="10">
    <source>
        <dbReference type="Proteomes" id="UP001277761"/>
    </source>
</evidence>
<evidence type="ECO:0000256" key="7">
    <source>
        <dbReference type="SAM" id="Phobius"/>
    </source>
</evidence>
<gene>
    <name evidence="9" type="ORF">SK069_12110</name>
</gene>
<keyword evidence="3" id="KW-1003">Cell membrane</keyword>
<dbReference type="Proteomes" id="UP001277761">
    <property type="component" value="Unassembled WGS sequence"/>
</dbReference>
<dbReference type="Pfam" id="PF03458">
    <property type="entry name" value="Gly_transporter"/>
    <property type="match status" value="2"/>
</dbReference>
<feature type="transmembrane region" description="Helical" evidence="7">
    <location>
        <begin position="53"/>
        <end position="73"/>
    </location>
</feature>
<accession>A0ABU4VMN4</accession>
<feature type="transmembrane region" description="Helical" evidence="7">
    <location>
        <begin position="165"/>
        <end position="186"/>
    </location>
</feature>
<evidence type="ECO:0000256" key="5">
    <source>
        <dbReference type="ARBA" id="ARBA00022989"/>
    </source>
</evidence>
<feature type="domain" description="Glycine transporter" evidence="8">
    <location>
        <begin position="29"/>
        <end position="100"/>
    </location>
</feature>